<organism evidence="3 4">
    <name type="scientific">Marinobacter segnicrescens</name>
    <dbReference type="NCBI Taxonomy" id="430453"/>
    <lineage>
        <taxon>Bacteria</taxon>
        <taxon>Pseudomonadati</taxon>
        <taxon>Pseudomonadota</taxon>
        <taxon>Gammaproteobacteria</taxon>
        <taxon>Pseudomonadales</taxon>
        <taxon>Marinobacteraceae</taxon>
        <taxon>Marinobacter</taxon>
    </lineage>
</organism>
<dbReference type="NCBIfam" id="NF037995">
    <property type="entry name" value="TRAP_S1"/>
    <property type="match status" value="1"/>
</dbReference>
<dbReference type="Pfam" id="PF03480">
    <property type="entry name" value="DctP"/>
    <property type="match status" value="1"/>
</dbReference>
<name>A0A1I0IDM0_9GAMM</name>
<dbReference type="PANTHER" id="PTHR33376:SF15">
    <property type="entry name" value="BLL6794 PROTEIN"/>
    <property type="match status" value="1"/>
</dbReference>
<feature type="chain" id="PRO_5011560157" evidence="2">
    <location>
        <begin position="28"/>
        <end position="386"/>
    </location>
</feature>
<dbReference type="RefSeq" id="WP_218144851.1">
    <property type="nucleotide sequence ID" value="NZ_FOHZ01000061.1"/>
</dbReference>
<dbReference type="InterPro" id="IPR038404">
    <property type="entry name" value="TRAP_DctP_sf"/>
</dbReference>
<dbReference type="PANTHER" id="PTHR33376">
    <property type="match status" value="1"/>
</dbReference>
<dbReference type="AlphaFoldDB" id="A0A1I0IDM0"/>
<sequence length="386" mass="42527">MKMKTLARATLATLMSAGLLMAGQAQARQLTYAMGFPPNSDSDIAGQHFAETVSELTDGDLTVKVFALSLLNFAETPGGVRDGMADMGYVLTPYFPNQFPHMNLVAEASMLINLMDDSLRGREGYAYVGAMAEFVLLNCPDCLADMEKENQVMTSNAGSSPYGLTCTKPVTNREQLEGARLRVAGSHWSRWAQAFGATPVTLSSNEAAEALSQGVVDCVVISAPELTNLGLFEHVTDITMSIPGGIFAGTATTNMNRDTWQSLSESERQAILKAGSRLAAEIPYVYHDREQKVLARIRDERGAKLHEADPELLAEIRDFVRTDLERMAEFYRTERGVENSAEMLARFQEILEKWSGLVTEVDSHDELAQLYWDEVYSKIDVTTHGM</sequence>
<proteinExistence type="predicted"/>
<dbReference type="EMBL" id="FOHZ01000061">
    <property type="protein sequence ID" value="SET94980.1"/>
    <property type="molecule type" value="Genomic_DNA"/>
</dbReference>
<dbReference type="STRING" id="430453.SAMN04487962_1612"/>
<dbReference type="Gene3D" id="3.40.190.170">
    <property type="entry name" value="Bacterial extracellular solute-binding protein, family 7"/>
    <property type="match status" value="1"/>
</dbReference>
<keyword evidence="4" id="KW-1185">Reference proteome</keyword>
<feature type="signal peptide" evidence="2">
    <location>
        <begin position="1"/>
        <end position="27"/>
    </location>
</feature>
<dbReference type="GO" id="GO:0055085">
    <property type="term" value="P:transmembrane transport"/>
    <property type="evidence" value="ECO:0007669"/>
    <property type="project" value="InterPro"/>
</dbReference>
<evidence type="ECO:0000313" key="3">
    <source>
        <dbReference type="EMBL" id="SET94980.1"/>
    </source>
</evidence>
<dbReference type="CDD" id="cd13666">
    <property type="entry name" value="PBP2_TRAP_DctP_like_1"/>
    <property type="match status" value="1"/>
</dbReference>
<protein>
    <submittedName>
        <fullName evidence="3">TRAP-type C4-dicarboxylate transport system, substrate-binding protein</fullName>
    </submittedName>
</protein>
<evidence type="ECO:0000256" key="2">
    <source>
        <dbReference type="SAM" id="SignalP"/>
    </source>
</evidence>
<accession>A0A1I0IDM0</accession>
<evidence type="ECO:0000313" key="4">
    <source>
        <dbReference type="Proteomes" id="UP000198762"/>
    </source>
</evidence>
<gene>
    <name evidence="3" type="ORF">SAMN04487962_1612</name>
</gene>
<dbReference type="InterPro" id="IPR018389">
    <property type="entry name" value="DctP_fam"/>
</dbReference>
<evidence type="ECO:0000256" key="1">
    <source>
        <dbReference type="ARBA" id="ARBA00022729"/>
    </source>
</evidence>
<reference evidence="4" key="1">
    <citation type="submission" date="2016-10" db="EMBL/GenBank/DDBJ databases">
        <authorList>
            <person name="Varghese N."/>
            <person name="Submissions S."/>
        </authorList>
    </citation>
    <scope>NUCLEOTIDE SEQUENCE [LARGE SCALE GENOMIC DNA]</scope>
    <source>
        <strain evidence="4">CGMCC 1.6489</strain>
    </source>
</reference>
<dbReference type="Proteomes" id="UP000198762">
    <property type="component" value="Unassembled WGS sequence"/>
</dbReference>
<keyword evidence="1 2" id="KW-0732">Signal</keyword>